<feature type="region of interest" description="Disordered" evidence="1">
    <location>
        <begin position="43"/>
        <end position="64"/>
    </location>
</feature>
<keyword evidence="3" id="KW-1185">Reference proteome</keyword>
<proteinExistence type="predicted"/>
<dbReference type="Proteomes" id="UP001497516">
    <property type="component" value="Chromosome 2"/>
</dbReference>
<evidence type="ECO:0000256" key="1">
    <source>
        <dbReference type="SAM" id="MobiDB-lite"/>
    </source>
</evidence>
<protein>
    <submittedName>
        <fullName evidence="2">Uncharacterized protein</fullName>
    </submittedName>
</protein>
<dbReference type="EMBL" id="OZ034815">
    <property type="protein sequence ID" value="CAL1371781.1"/>
    <property type="molecule type" value="Genomic_DNA"/>
</dbReference>
<evidence type="ECO:0000313" key="2">
    <source>
        <dbReference type="EMBL" id="CAL1371781.1"/>
    </source>
</evidence>
<evidence type="ECO:0000313" key="3">
    <source>
        <dbReference type="Proteomes" id="UP001497516"/>
    </source>
</evidence>
<gene>
    <name evidence="2" type="ORF">LTRI10_LOCUS13826</name>
</gene>
<name>A0AAV2DD69_9ROSI</name>
<dbReference type="AlphaFoldDB" id="A0AAV2DD69"/>
<accession>A0AAV2DD69</accession>
<reference evidence="2 3" key="1">
    <citation type="submission" date="2024-04" db="EMBL/GenBank/DDBJ databases">
        <authorList>
            <person name="Fracassetti M."/>
        </authorList>
    </citation>
    <scope>NUCLEOTIDE SEQUENCE [LARGE SCALE GENOMIC DNA]</scope>
</reference>
<organism evidence="2 3">
    <name type="scientific">Linum trigynum</name>
    <dbReference type="NCBI Taxonomy" id="586398"/>
    <lineage>
        <taxon>Eukaryota</taxon>
        <taxon>Viridiplantae</taxon>
        <taxon>Streptophyta</taxon>
        <taxon>Embryophyta</taxon>
        <taxon>Tracheophyta</taxon>
        <taxon>Spermatophyta</taxon>
        <taxon>Magnoliopsida</taxon>
        <taxon>eudicotyledons</taxon>
        <taxon>Gunneridae</taxon>
        <taxon>Pentapetalae</taxon>
        <taxon>rosids</taxon>
        <taxon>fabids</taxon>
        <taxon>Malpighiales</taxon>
        <taxon>Linaceae</taxon>
        <taxon>Linum</taxon>
    </lineage>
</organism>
<sequence length="168" mass="18357">MMNLTAVHVRKELTGWSLKCAFFLWSNVSFYISGFRTRKQPFAADSSNHYPRRKPSSPSQTAVGSSLPSEVVCLSSRTIDFRTRPQPFAIGNIGQRRSGIASDPPGGLLVGRGKHAGDIPIALTTGPTIHVVGRLPSSVFHPKHHLPTTSSYPRPALDLFLLTTVLPR</sequence>